<sequence length="316" mass="32890">MTDAGATERIGIAVASGMLKGVYGHGVLSAFEERGLRADVYGTASSSVLSGGLAAVGRARRTGVDYWLKATAAAAEKGMSTVVLDSIQEYGPVLREGLFTADAPEFLLATGKVTNPAAAEITQGSGAKALGRDLLRNVFTGDRSWVEENLATVVFSSRAEPGSAEPRLTPENYDAVSYASTRMLHAWAVPAEIDGEAYVDASYTCSCPAREVAAKGVDVLIAIGSDPFPLFRDLYASEEIVDGSVVGQARVLVIKPEDDLKNLGVDYASATADGLVKAYELGLEAGHRFVDAHGELLAAADSAPGRAGTGVQEESA</sequence>
<dbReference type="KEGG" id="sfk:KY5_6746c"/>
<reference evidence="1 2" key="1">
    <citation type="submission" date="2017-08" db="EMBL/GenBank/DDBJ databases">
        <title>Complete Genome Sequence of Streptomyces formicae KY5, the formicamycin producer.</title>
        <authorList>
            <person name="Holmes N.A."/>
            <person name="Devine R."/>
            <person name="Qin Z."/>
            <person name="Seipke R.F."/>
            <person name="Wilkinson B."/>
            <person name="Hutchings M.I."/>
        </authorList>
    </citation>
    <scope>NUCLEOTIDE SEQUENCE [LARGE SCALE GENOMIC DNA]</scope>
    <source>
        <strain evidence="1 2">KY5</strain>
    </source>
</reference>
<evidence type="ECO:0000313" key="1">
    <source>
        <dbReference type="EMBL" id="ATL31764.1"/>
    </source>
</evidence>
<gene>
    <name evidence="1" type="ORF">KY5_6746c</name>
</gene>
<accession>A0A291QJW7</accession>
<evidence type="ECO:0008006" key="3">
    <source>
        <dbReference type="Google" id="ProtNLM"/>
    </source>
</evidence>
<dbReference type="RefSeq" id="WP_098245828.1">
    <property type="nucleotide sequence ID" value="NZ_CP022685.1"/>
</dbReference>
<organism evidence="1 2">
    <name type="scientific">Streptomyces formicae</name>
    <dbReference type="NCBI Taxonomy" id="1616117"/>
    <lineage>
        <taxon>Bacteria</taxon>
        <taxon>Bacillati</taxon>
        <taxon>Actinomycetota</taxon>
        <taxon>Actinomycetes</taxon>
        <taxon>Kitasatosporales</taxon>
        <taxon>Streptomycetaceae</taxon>
        <taxon>Streptomyces</taxon>
    </lineage>
</organism>
<proteinExistence type="predicted"/>
<evidence type="ECO:0000313" key="2">
    <source>
        <dbReference type="Proteomes" id="UP000221011"/>
    </source>
</evidence>
<dbReference type="EMBL" id="CP022685">
    <property type="protein sequence ID" value="ATL31764.1"/>
    <property type="molecule type" value="Genomic_DNA"/>
</dbReference>
<protein>
    <recommendedName>
        <fullName evidence="3">PNPLA domain-containing protein</fullName>
    </recommendedName>
</protein>
<dbReference type="SUPFAM" id="SSF52151">
    <property type="entry name" value="FabD/lysophospholipase-like"/>
    <property type="match status" value="1"/>
</dbReference>
<dbReference type="InterPro" id="IPR016035">
    <property type="entry name" value="Acyl_Trfase/lysoPLipase"/>
</dbReference>
<name>A0A291QJW7_9ACTN</name>
<dbReference type="Proteomes" id="UP000221011">
    <property type="component" value="Chromosome"/>
</dbReference>
<keyword evidence="2" id="KW-1185">Reference proteome</keyword>
<dbReference type="AlphaFoldDB" id="A0A291QJW7"/>